<dbReference type="GO" id="GO:0009228">
    <property type="term" value="P:thiamine biosynthetic process"/>
    <property type="evidence" value="ECO:0007669"/>
    <property type="project" value="UniProtKB-KW"/>
</dbReference>
<dbReference type="AlphaFoldDB" id="A0A1G5P9C5"/>
<evidence type="ECO:0000259" key="4">
    <source>
        <dbReference type="Pfam" id="PF02581"/>
    </source>
</evidence>
<keyword evidence="6" id="KW-1185">Reference proteome</keyword>
<dbReference type="GO" id="GO:0005737">
    <property type="term" value="C:cytoplasm"/>
    <property type="evidence" value="ECO:0007669"/>
    <property type="project" value="TreeGrafter"/>
</dbReference>
<feature type="region of interest" description="Disordered" evidence="3">
    <location>
        <begin position="1"/>
        <end position="22"/>
    </location>
</feature>
<dbReference type="InterPro" id="IPR036206">
    <property type="entry name" value="ThiamineP_synth_sf"/>
</dbReference>
<evidence type="ECO:0000313" key="6">
    <source>
        <dbReference type="Proteomes" id="UP000199347"/>
    </source>
</evidence>
<dbReference type="OrthoDB" id="7159061at2"/>
<dbReference type="Proteomes" id="UP000199347">
    <property type="component" value="Unassembled WGS sequence"/>
</dbReference>
<accession>A0A1G5P9C5</accession>
<dbReference type="InterPro" id="IPR013785">
    <property type="entry name" value="Aldolase_TIM"/>
</dbReference>
<dbReference type="EMBL" id="FMVW01000012">
    <property type="protein sequence ID" value="SCZ46173.1"/>
    <property type="molecule type" value="Genomic_DNA"/>
</dbReference>
<dbReference type="GO" id="GO:0004789">
    <property type="term" value="F:thiamine-phosphate diphosphorylase activity"/>
    <property type="evidence" value="ECO:0007669"/>
    <property type="project" value="TreeGrafter"/>
</dbReference>
<dbReference type="PANTHER" id="PTHR20857">
    <property type="entry name" value="THIAMINE-PHOSPHATE PYROPHOSPHORYLASE"/>
    <property type="match status" value="1"/>
</dbReference>
<dbReference type="RefSeq" id="WP_092816420.1">
    <property type="nucleotide sequence ID" value="NZ_FMVW01000012.1"/>
</dbReference>
<name>A0A1G5P9C5_AFIMA</name>
<dbReference type="Gene3D" id="3.20.20.70">
    <property type="entry name" value="Aldolase class I"/>
    <property type="match status" value="1"/>
</dbReference>
<gene>
    <name evidence="5" type="ORF">SAMN03080610_03583</name>
</gene>
<protein>
    <submittedName>
        <fullName evidence="5">Thiamine-phosphate pyrophosphorylase</fullName>
    </submittedName>
</protein>
<dbReference type="SUPFAM" id="SSF51391">
    <property type="entry name" value="Thiamin phosphate synthase"/>
    <property type="match status" value="1"/>
</dbReference>
<comment type="pathway">
    <text evidence="1">Cofactor biosynthesis; thiamine diphosphate biosynthesis.</text>
</comment>
<proteinExistence type="predicted"/>
<organism evidence="5 6">
    <name type="scientific">Afifella marina DSM 2698</name>
    <dbReference type="NCBI Taxonomy" id="1120955"/>
    <lineage>
        <taxon>Bacteria</taxon>
        <taxon>Pseudomonadati</taxon>
        <taxon>Pseudomonadota</taxon>
        <taxon>Alphaproteobacteria</taxon>
        <taxon>Hyphomicrobiales</taxon>
        <taxon>Afifellaceae</taxon>
        <taxon>Afifella</taxon>
    </lineage>
</organism>
<evidence type="ECO:0000256" key="2">
    <source>
        <dbReference type="ARBA" id="ARBA00022977"/>
    </source>
</evidence>
<dbReference type="CDD" id="cd00564">
    <property type="entry name" value="TMP_TenI"/>
    <property type="match status" value="1"/>
</dbReference>
<dbReference type="PANTHER" id="PTHR20857:SF15">
    <property type="entry name" value="THIAMINE-PHOSPHATE SYNTHASE"/>
    <property type="match status" value="1"/>
</dbReference>
<evidence type="ECO:0000256" key="1">
    <source>
        <dbReference type="ARBA" id="ARBA00004948"/>
    </source>
</evidence>
<dbReference type="STRING" id="1120955.SAMN03080610_03583"/>
<evidence type="ECO:0000313" key="5">
    <source>
        <dbReference type="EMBL" id="SCZ46173.1"/>
    </source>
</evidence>
<keyword evidence="2" id="KW-0784">Thiamine biosynthesis</keyword>
<evidence type="ECO:0000256" key="3">
    <source>
        <dbReference type="SAM" id="MobiDB-lite"/>
    </source>
</evidence>
<reference evidence="5 6" key="1">
    <citation type="submission" date="2016-10" db="EMBL/GenBank/DDBJ databases">
        <authorList>
            <person name="de Groot N.N."/>
        </authorList>
    </citation>
    <scope>NUCLEOTIDE SEQUENCE [LARGE SCALE GENOMIC DNA]</scope>
    <source>
        <strain evidence="5 6">DSM 2698</strain>
    </source>
</reference>
<dbReference type="InterPro" id="IPR022998">
    <property type="entry name" value="ThiamineP_synth_TenI"/>
</dbReference>
<dbReference type="Pfam" id="PF02581">
    <property type="entry name" value="TMP-TENI"/>
    <property type="match status" value="1"/>
</dbReference>
<feature type="domain" description="Thiamine phosphate synthase/TenI" evidence="4">
    <location>
        <begin position="25"/>
        <end position="203"/>
    </location>
</feature>
<sequence length="228" mass="24255">MNQKTDADQMSPRPTEDEALPPQIFLIAPSYGDETKDVEALETALSVAPVAAVLITASPSESETEARARRLVPVIQAAGAAALLENFTRAAGHVGADGVHIANGHQNLVMAAENFRPQRIVGAGKLKTRDIAMLAGELDVDYLFFGEPDGDSHDEPHPKALALAEWWASMMEVPAVIMAGASLETLPEAVATGAEFVALRRAVWEAPEGPAEAMRRVSDIVMQRPVAA</sequence>